<sequence>MAENKLKTKDFIVWSISILFFLYEFFLRTVTGSYQNPLMQDLNISALQFSLMSSTMFVLLYGSMQIPVGFIISRIGIKKSLLIGTFFCAVSSIGFSYSPTYACALTCRMVMGFGASFGFMCVLMVVQERMPRKHIALFIGLSQFIGTLGPMLAAGPLHTTNISWRPVFIYLGLFGAFLVLLVLFLVENTAQHKQEKISFSFKKLFSNAWPWYIALISTGLYIALDYLSANEGRTFLALKGITPSSAAYMISLGWAGYAIGCPLLGFLSDKLNRKTQTLQLSAILGFVTLLIILYAPSTSLLHLVFFLLGISASGLGVGLAMVSEQTDKQLVVIGFGLTNAMISITASINAPLIGLLLDSSDRAKPASLSHYLLSFTPLLVMSAIALVVSLFFIKKTYLKPSFLPA</sequence>
<dbReference type="PANTHER" id="PTHR23512">
    <property type="entry name" value="MAJOR FACILITATOR SUPERFAMILY DOMAIN-CONTAINING PROTEIN 1"/>
    <property type="match status" value="1"/>
</dbReference>
<comment type="catalytic activity">
    <reaction evidence="11">
        <text>L-alpha-aminoacyl-L-histidine(out) = L-alpha-aminoacyl-L-histidine(in)</text>
        <dbReference type="Rhea" id="RHEA:79375"/>
        <dbReference type="ChEBI" id="CHEBI:229967"/>
    </reaction>
</comment>
<evidence type="ECO:0000256" key="14">
    <source>
        <dbReference type="ARBA" id="ARBA00044898"/>
    </source>
</evidence>
<evidence type="ECO:0000256" key="7">
    <source>
        <dbReference type="ARBA" id="ARBA00023228"/>
    </source>
</evidence>
<dbReference type="PANTHER" id="PTHR23512:SF3">
    <property type="entry name" value="MAJOR FACILITATOR SUPERFAMILY DOMAIN-CONTAINING PROTEIN 1"/>
    <property type="match status" value="1"/>
</dbReference>
<evidence type="ECO:0000256" key="9">
    <source>
        <dbReference type="ARBA" id="ARBA00044878"/>
    </source>
</evidence>
<organism evidence="27 28">
    <name type="scientific">Aerophobetes bacterium</name>
    <dbReference type="NCBI Taxonomy" id="2030807"/>
    <lineage>
        <taxon>Bacteria</taxon>
        <taxon>Candidatus Aerophobota</taxon>
    </lineage>
</organism>
<dbReference type="InterPro" id="IPR036259">
    <property type="entry name" value="MFS_trans_sf"/>
</dbReference>
<dbReference type="InterPro" id="IPR020846">
    <property type="entry name" value="MFS_dom"/>
</dbReference>
<protein>
    <recommendedName>
        <fullName evidence="21">Lysosomal dipeptide transporter MFSD1</fullName>
    </recommendedName>
    <alternativeName>
        <fullName evidence="22">Major facilitator superfamily domain-containing protein 1</fullName>
    </alternativeName>
</protein>
<dbReference type="PROSITE" id="PS50850">
    <property type="entry name" value="MFS"/>
    <property type="match status" value="1"/>
</dbReference>
<feature type="transmembrane region" description="Helical" evidence="25">
    <location>
        <begin position="330"/>
        <end position="350"/>
    </location>
</feature>
<evidence type="ECO:0000256" key="8">
    <source>
        <dbReference type="ARBA" id="ARBA00044876"/>
    </source>
</evidence>
<comment type="subunit">
    <text evidence="24">Homodimer. Interacts with lysosomal protein GLMP (via lumenal domain); the interaction starts while both proteins are still in the endoplasmic reticulum and is required for stabilization of MFSD1 in lysosomes but has no direct effect on its targeting to lysosomes or transporter activity.</text>
</comment>
<evidence type="ECO:0000256" key="25">
    <source>
        <dbReference type="SAM" id="Phobius"/>
    </source>
</evidence>
<feature type="transmembrane region" description="Helical" evidence="25">
    <location>
        <begin position="370"/>
        <end position="393"/>
    </location>
</feature>
<evidence type="ECO:0000259" key="26">
    <source>
        <dbReference type="PROSITE" id="PS50850"/>
    </source>
</evidence>
<feature type="transmembrane region" description="Helical" evidence="25">
    <location>
        <begin position="109"/>
        <end position="126"/>
    </location>
</feature>
<evidence type="ECO:0000313" key="27">
    <source>
        <dbReference type="EMBL" id="PCI75154.1"/>
    </source>
</evidence>
<keyword evidence="5 25" id="KW-1133">Transmembrane helix</keyword>
<keyword evidence="3" id="KW-0813">Transport</keyword>
<feature type="transmembrane region" description="Helical" evidence="25">
    <location>
        <begin position="301"/>
        <end position="323"/>
    </location>
</feature>
<evidence type="ECO:0000256" key="5">
    <source>
        <dbReference type="ARBA" id="ARBA00022989"/>
    </source>
</evidence>
<feature type="transmembrane region" description="Helical" evidence="25">
    <location>
        <begin position="167"/>
        <end position="186"/>
    </location>
</feature>
<dbReference type="EMBL" id="NVUK01000055">
    <property type="protein sequence ID" value="PCI75154.1"/>
    <property type="molecule type" value="Genomic_DNA"/>
</dbReference>
<feature type="transmembrane region" description="Helical" evidence="25">
    <location>
        <begin position="80"/>
        <end position="97"/>
    </location>
</feature>
<evidence type="ECO:0000256" key="20">
    <source>
        <dbReference type="ARBA" id="ARBA00044924"/>
    </source>
</evidence>
<feature type="transmembrane region" description="Helical" evidence="25">
    <location>
        <begin position="51"/>
        <end position="73"/>
    </location>
</feature>
<comment type="function">
    <text evidence="23">Lysosomal dipeptide uniporter that selectively exports lysine, arginine or histidine-containing dipeptides with a net positive charge from the lysosome lumen into the cytosol. Could play a role in a specific type of protein O-glycosylation indirectly regulating macrophages migration and tissue invasion. Also essential for liver homeostasis.</text>
</comment>
<evidence type="ECO:0000256" key="17">
    <source>
        <dbReference type="ARBA" id="ARBA00044903"/>
    </source>
</evidence>
<evidence type="ECO:0000256" key="6">
    <source>
        <dbReference type="ARBA" id="ARBA00023136"/>
    </source>
</evidence>
<dbReference type="AlphaFoldDB" id="A0A2A4WY41"/>
<comment type="catalytic activity">
    <reaction evidence="20">
        <text>L-lysyl-glycine(out) = L-lysyl-glycine(in)</text>
        <dbReference type="Rhea" id="RHEA:79407"/>
        <dbReference type="ChEBI" id="CHEBI:191202"/>
    </reaction>
</comment>
<keyword evidence="6 25" id="KW-0472">Membrane</keyword>
<feature type="transmembrane region" description="Helical" evidence="25">
    <location>
        <begin position="278"/>
        <end position="295"/>
    </location>
</feature>
<evidence type="ECO:0000256" key="1">
    <source>
        <dbReference type="ARBA" id="ARBA00004155"/>
    </source>
</evidence>
<dbReference type="Gene3D" id="1.20.1250.20">
    <property type="entry name" value="MFS general substrate transporter like domains"/>
    <property type="match status" value="2"/>
</dbReference>
<dbReference type="Proteomes" id="UP000218775">
    <property type="component" value="Unassembled WGS sequence"/>
</dbReference>
<evidence type="ECO:0000256" key="16">
    <source>
        <dbReference type="ARBA" id="ARBA00044900"/>
    </source>
</evidence>
<comment type="catalytic activity">
    <reaction evidence="10">
        <text>L-alpha-aminoacyl-L-arginine(out) = L-alpha-aminoacyl-L-arginine(in)</text>
        <dbReference type="Rhea" id="RHEA:79367"/>
        <dbReference type="ChEBI" id="CHEBI:229968"/>
    </reaction>
</comment>
<comment type="subcellular location">
    <subcellularLocation>
        <location evidence="1">Lysosome membrane</location>
        <topology evidence="1">Multi-pass membrane protein</topology>
    </subcellularLocation>
</comment>
<dbReference type="InterPro" id="IPR011701">
    <property type="entry name" value="MFS"/>
</dbReference>
<reference evidence="28" key="1">
    <citation type="submission" date="2017-08" db="EMBL/GenBank/DDBJ databases">
        <title>A dynamic microbial community with high functional redundancy inhabits the cold, oxic subseafloor aquifer.</title>
        <authorList>
            <person name="Tully B.J."/>
            <person name="Wheat C.G."/>
            <person name="Glazer B.T."/>
            <person name="Huber J.A."/>
        </authorList>
    </citation>
    <scope>NUCLEOTIDE SEQUENCE [LARGE SCALE GENOMIC DNA]</scope>
</reference>
<proteinExistence type="inferred from homology"/>
<accession>A0A2A4WY41</accession>
<comment type="catalytic activity">
    <reaction evidence="15">
        <text>L-arginyl-L-alpha-amino acid(out) = L-arginyl-L-alpha-amino acid(in)</text>
        <dbReference type="Rhea" id="RHEA:79371"/>
        <dbReference type="ChEBI" id="CHEBI:84315"/>
    </reaction>
</comment>
<evidence type="ECO:0000256" key="21">
    <source>
        <dbReference type="ARBA" id="ARBA00044985"/>
    </source>
</evidence>
<evidence type="ECO:0000256" key="23">
    <source>
        <dbReference type="ARBA" id="ARBA00045709"/>
    </source>
</evidence>
<dbReference type="GO" id="GO:0022857">
    <property type="term" value="F:transmembrane transporter activity"/>
    <property type="evidence" value="ECO:0007669"/>
    <property type="project" value="InterPro"/>
</dbReference>
<comment type="catalytic activity">
    <reaction evidence="19">
        <text>L-alanyl-L-lysine(out) = L-alanyl-L-lysine(in)</text>
        <dbReference type="Rhea" id="RHEA:79415"/>
        <dbReference type="ChEBI" id="CHEBI:192470"/>
    </reaction>
</comment>
<comment type="similarity">
    <text evidence="2">Belongs to the major facilitator superfamily.</text>
</comment>
<feature type="transmembrane region" description="Helical" evidence="25">
    <location>
        <begin position="135"/>
        <end position="155"/>
    </location>
</feature>
<feature type="domain" description="Major facilitator superfamily (MFS) profile" evidence="26">
    <location>
        <begin position="12"/>
        <end position="397"/>
    </location>
</feature>
<comment type="catalytic activity">
    <reaction evidence="14">
        <text>L-aspartyl-L-lysine(out) = L-aspartyl-L-lysine(in)</text>
        <dbReference type="Rhea" id="RHEA:79411"/>
        <dbReference type="ChEBI" id="CHEBI:229953"/>
    </reaction>
</comment>
<dbReference type="GO" id="GO:0005765">
    <property type="term" value="C:lysosomal membrane"/>
    <property type="evidence" value="ECO:0007669"/>
    <property type="project" value="UniProtKB-SubCell"/>
</dbReference>
<dbReference type="SUPFAM" id="SSF103473">
    <property type="entry name" value="MFS general substrate transporter"/>
    <property type="match status" value="1"/>
</dbReference>
<comment type="catalytic activity">
    <reaction evidence="9">
        <text>L-histidyl-glycine(out) = L-histidyl-glycine(in)</text>
        <dbReference type="Rhea" id="RHEA:79395"/>
        <dbReference type="ChEBI" id="CHEBI:229957"/>
    </reaction>
</comment>
<evidence type="ECO:0000256" key="11">
    <source>
        <dbReference type="ARBA" id="ARBA00044884"/>
    </source>
</evidence>
<evidence type="ECO:0000256" key="12">
    <source>
        <dbReference type="ARBA" id="ARBA00044891"/>
    </source>
</evidence>
<evidence type="ECO:0000256" key="18">
    <source>
        <dbReference type="ARBA" id="ARBA00044912"/>
    </source>
</evidence>
<dbReference type="Pfam" id="PF07690">
    <property type="entry name" value="MFS_1"/>
    <property type="match status" value="2"/>
</dbReference>
<comment type="catalytic activity">
    <reaction evidence="17">
        <text>L-arginyl-glycine(out) = L-arginyl-glycine(in)</text>
        <dbReference type="Rhea" id="RHEA:79391"/>
        <dbReference type="ChEBI" id="CHEBI:229955"/>
    </reaction>
</comment>
<evidence type="ECO:0000256" key="13">
    <source>
        <dbReference type="ARBA" id="ARBA00044893"/>
    </source>
</evidence>
<feature type="transmembrane region" description="Helical" evidence="25">
    <location>
        <begin position="207"/>
        <end position="227"/>
    </location>
</feature>
<comment type="catalytic activity">
    <reaction evidence="13">
        <text>L-alpha-aminoacyl-L-lysine(out) = L-alpha-aminoacyl-L-lysine(in)</text>
        <dbReference type="Rhea" id="RHEA:79383"/>
        <dbReference type="ChEBI" id="CHEBI:229966"/>
    </reaction>
</comment>
<evidence type="ECO:0000256" key="22">
    <source>
        <dbReference type="ARBA" id="ARBA00045018"/>
    </source>
</evidence>
<evidence type="ECO:0000256" key="24">
    <source>
        <dbReference type="ARBA" id="ARBA00046376"/>
    </source>
</evidence>
<evidence type="ECO:0000256" key="3">
    <source>
        <dbReference type="ARBA" id="ARBA00022448"/>
    </source>
</evidence>
<evidence type="ECO:0000256" key="19">
    <source>
        <dbReference type="ARBA" id="ARBA00044919"/>
    </source>
</evidence>
<keyword evidence="4 25" id="KW-0812">Transmembrane</keyword>
<evidence type="ECO:0000256" key="2">
    <source>
        <dbReference type="ARBA" id="ARBA00008335"/>
    </source>
</evidence>
<comment type="catalytic activity">
    <reaction evidence="8">
        <text>L-lysyl-L-alanine(out) = L-lysyl-L-alanine(in)</text>
        <dbReference type="Rhea" id="RHEA:79399"/>
        <dbReference type="ChEBI" id="CHEBI:229954"/>
    </reaction>
</comment>
<gene>
    <name evidence="27" type="ORF">COB21_05975</name>
</gene>
<evidence type="ECO:0000313" key="28">
    <source>
        <dbReference type="Proteomes" id="UP000218775"/>
    </source>
</evidence>
<name>A0A2A4WY41_UNCAE</name>
<evidence type="ECO:0000256" key="15">
    <source>
        <dbReference type="ARBA" id="ARBA00044899"/>
    </source>
</evidence>
<comment type="catalytic activity">
    <reaction evidence="18">
        <text>L-histidyl-L-alpha-amino acid(out) = L-histidyl-L-alpha-amino acid(in)</text>
        <dbReference type="Rhea" id="RHEA:79379"/>
        <dbReference type="ChEBI" id="CHEBI:229964"/>
    </reaction>
</comment>
<evidence type="ECO:0000256" key="4">
    <source>
        <dbReference type="ARBA" id="ARBA00022692"/>
    </source>
</evidence>
<comment type="catalytic activity">
    <reaction evidence="12">
        <text>L-lysyl-L-alpha-amino acid(out) = L-lysyl-L-alpha-amino acid(in)</text>
        <dbReference type="Rhea" id="RHEA:79387"/>
        <dbReference type="ChEBI" id="CHEBI:229965"/>
    </reaction>
</comment>
<evidence type="ECO:0000256" key="10">
    <source>
        <dbReference type="ARBA" id="ARBA00044881"/>
    </source>
</evidence>
<feature type="transmembrane region" description="Helical" evidence="25">
    <location>
        <begin position="247"/>
        <end position="266"/>
    </location>
</feature>
<feature type="transmembrane region" description="Helical" evidence="25">
    <location>
        <begin position="12"/>
        <end position="31"/>
    </location>
</feature>
<keyword evidence="7" id="KW-0458">Lysosome</keyword>
<dbReference type="InterPro" id="IPR052187">
    <property type="entry name" value="MFSD1"/>
</dbReference>
<comment type="caution">
    <text evidence="27">The sequence shown here is derived from an EMBL/GenBank/DDBJ whole genome shotgun (WGS) entry which is preliminary data.</text>
</comment>
<comment type="catalytic activity">
    <reaction evidence="16">
        <text>L-lysyl-L-lysine(out) = L-lysyl-L-lysine(in)</text>
        <dbReference type="Rhea" id="RHEA:79403"/>
        <dbReference type="ChEBI" id="CHEBI:229956"/>
    </reaction>
</comment>